<evidence type="ECO:0000313" key="3">
    <source>
        <dbReference type="Proteomes" id="UP000531561"/>
    </source>
</evidence>
<dbReference type="InterPro" id="IPR010730">
    <property type="entry name" value="HET"/>
</dbReference>
<feature type="domain" description="Heterokaryon incompatibility" evidence="1">
    <location>
        <begin position="220"/>
        <end position="364"/>
    </location>
</feature>
<accession>A0A8H6AXW8</accession>
<dbReference type="OrthoDB" id="5125733at2759"/>
<evidence type="ECO:0000313" key="2">
    <source>
        <dbReference type="EMBL" id="KAF5875668.1"/>
    </source>
</evidence>
<proteinExistence type="predicted"/>
<organism evidence="2 3">
    <name type="scientific">Botrytis fragariae</name>
    <dbReference type="NCBI Taxonomy" id="1964551"/>
    <lineage>
        <taxon>Eukaryota</taxon>
        <taxon>Fungi</taxon>
        <taxon>Dikarya</taxon>
        <taxon>Ascomycota</taxon>
        <taxon>Pezizomycotina</taxon>
        <taxon>Leotiomycetes</taxon>
        <taxon>Helotiales</taxon>
        <taxon>Sclerotiniaceae</taxon>
        <taxon>Botrytis</taxon>
    </lineage>
</organism>
<dbReference type="AlphaFoldDB" id="A0A8H6AXW8"/>
<dbReference type="RefSeq" id="XP_037194614.1">
    <property type="nucleotide sequence ID" value="XM_037341757.1"/>
</dbReference>
<dbReference type="GeneID" id="59265449"/>
<keyword evidence="3" id="KW-1185">Reference proteome</keyword>
<dbReference type="PANTHER" id="PTHR33112">
    <property type="entry name" value="DOMAIN PROTEIN, PUTATIVE-RELATED"/>
    <property type="match status" value="1"/>
</dbReference>
<reference evidence="2 3" key="1">
    <citation type="journal article" date="2020" name="Phytopathology">
        <title>A high-quality genome resource of Botrytis fragariae, a new and rapidly spreading fungal pathogen causing strawberry gray mold in the U.S.A.</title>
        <authorList>
            <person name="Wu Y."/>
            <person name="Saski C.A."/>
            <person name="Schnabel G."/>
            <person name="Xiao S."/>
            <person name="Hu M."/>
        </authorList>
    </citation>
    <scope>NUCLEOTIDE SEQUENCE [LARGE SCALE GENOMIC DNA]</scope>
    <source>
        <strain evidence="2 3">BVB16</strain>
    </source>
</reference>
<dbReference type="EMBL" id="JABFCT010000005">
    <property type="protein sequence ID" value="KAF5875668.1"/>
    <property type="molecule type" value="Genomic_DNA"/>
</dbReference>
<name>A0A8H6AXW8_9HELO</name>
<comment type="caution">
    <text evidence="2">The sequence shown here is derived from an EMBL/GenBank/DDBJ whole genome shotgun (WGS) entry which is preliminary data.</text>
</comment>
<evidence type="ECO:0000259" key="1">
    <source>
        <dbReference type="Pfam" id="PF06985"/>
    </source>
</evidence>
<gene>
    <name evidence="2" type="ORF">Bfra_011430</name>
</gene>
<dbReference type="Proteomes" id="UP000531561">
    <property type="component" value="Unassembled WGS sequence"/>
</dbReference>
<dbReference type="Pfam" id="PF06985">
    <property type="entry name" value="HET"/>
    <property type="match status" value="1"/>
</dbReference>
<dbReference type="PANTHER" id="PTHR33112:SF8">
    <property type="entry name" value="HETEROKARYON INCOMPATIBILITY DOMAIN-CONTAINING PROTEIN"/>
    <property type="match status" value="1"/>
</dbReference>
<sequence>MSSQLEAKSSVNDYSALSEENQHHLDALERSEAVDLMEAESLEVSTPLPETAKTQQLCHHCEPMFSTIENLRSLVSKKGYKHNTKKGIKEAADRGCGLCRYMYTHYSAFDNEDQDEHILVSVYRFGKKSKSKLSLFKKISKSAKKNYLLSGFNGNDESTEYPFNERKITRIVFDFPRSSLDFTCLLADQGSPAAAVLQIEPEITSLVRLHASTHDQKDDYIALSYCWGGSQSFTTTTSTLEDCLRGFDSDDLPLTFRDTIFIARSIGIRYVWIDALCIIQDSEVDKAREIERMGEIYKNATVTISAAGATSVNGGLFDHRPKPELLEIPFCLPDKSLSKAYISKIIYVFEHEEPVDKRAWCFQESILSPRLLSFRSTELIWHCQSLKFEPTVSSHYVYLFDTLRAPANVFGRDVAIEMADSFRRAKTWNWIVQDFTGRDLTNPEDRLPAISAIAKEFAFVWNDENIFGVMKSTVERHLSWEVDKFARDRLDKKHGNARNDRAPSWSWVSVDSPVRFQLGIHHINVTCLEIANTPACRKLVLEAKVLSLETHPMNGVQERLFQKFYDSAEDLKAEACTLMLLAEGEGFGPQNFGCLQYFLTLKRLSNGHYQRVGLFQFTRKFKNASRDWFSPANLKILFDSIEMSRVTIV</sequence>
<protein>
    <submittedName>
        <fullName evidence="2">Putative het domain protein pin-c1 protein</fullName>
    </submittedName>
</protein>